<evidence type="ECO:0000313" key="2">
    <source>
        <dbReference type="EMBL" id="OHT20259.1"/>
    </source>
</evidence>
<dbReference type="SUPFAM" id="SSF50630">
    <property type="entry name" value="Acid proteases"/>
    <property type="match status" value="1"/>
</dbReference>
<dbReference type="EMBL" id="MIPT01000001">
    <property type="protein sequence ID" value="OHT20259.1"/>
    <property type="molecule type" value="Genomic_DNA"/>
</dbReference>
<dbReference type="InterPro" id="IPR034122">
    <property type="entry name" value="Retropepsin-like_bacterial"/>
</dbReference>
<dbReference type="Pfam" id="PF13975">
    <property type="entry name" value="gag-asp_proteas"/>
    <property type="match status" value="1"/>
</dbReference>
<protein>
    <recommendedName>
        <fullName evidence="4">Peptidase A2 domain-containing protein</fullName>
    </recommendedName>
</protein>
<evidence type="ECO:0000313" key="3">
    <source>
        <dbReference type="Proteomes" id="UP000179467"/>
    </source>
</evidence>
<proteinExistence type="predicted"/>
<dbReference type="PROSITE" id="PS00141">
    <property type="entry name" value="ASP_PROTEASE"/>
    <property type="match status" value="1"/>
</dbReference>
<comment type="caution">
    <text evidence="2">The sequence shown here is derived from an EMBL/GenBank/DDBJ whole genome shotgun (WGS) entry which is preliminary data.</text>
</comment>
<reference evidence="2 3" key="1">
    <citation type="submission" date="2016-09" db="EMBL/GenBank/DDBJ databases">
        <title>Metabolic pathway, cell adaptation mechanisms and a novel monoxygenase revealed through proteogenomic-transcription analysis of a Sphingomonas haloaromaticamans strain degrading the fungicide ortho-phenylphenol.</title>
        <authorList>
            <person name="Perruchon C."/>
            <person name="Papadopoulou E.S."/>
            <person name="Rousidou C."/>
            <person name="Vasileiadis S."/>
            <person name="Tanou G."/>
            <person name="Amoutzias G."/>
            <person name="Molassiotis A."/>
            <person name="Karpouzas D.G."/>
        </authorList>
    </citation>
    <scope>NUCLEOTIDE SEQUENCE [LARGE SCALE GENOMIC DNA]</scope>
    <source>
        <strain evidence="2 3">P3</strain>
    </source>
</reference>
<accession>A0A1S1HDF5</accession>
<name>A0A1S1HDF5_9SPHN</name>
<keyword evidence="3" id="KW-1185">Reference proteome</keyword>
<dbReference type="InterPro" id="IPR001969">
    <property type="entry name" value="Aspartic_peptidase_AS"/>
</dbReference>
<dbReference type="OrthoDB" id="7595324at2"/>
<keyword evidence="1" id="KW-0472">Membrane</keyword>
<evidence type="ECO:0000256" key="1">
    <source>
        <dbReference type="SAM" id="Phobius"/>
    </source>
</evidence>
<dbReference type="RefSeq" id="WP_070933893.1">
    <property type="nucleotide sequence ID" value="NZ_MIPT01000001.1"/>
</dbReference>
<evidence type="ECO:0008006" key="4">
    <source>
        <dbReference type="Google" id="ProtNLM"/>
    </source>
</evidence>
<organism evidence="2 3">
    <name type="scientific">Edaphosphingomonas haloaromaticamans</name>
    <dbReference type="NCBI Taxonomy" id="653954"/>
    <lineage>
        <taxon>Bacteria</taxon>
        <taxon>Pseudomonadati</taxon>
        <taxon>Pseudomonadota</taxon>
        <taxon>Alphaproteobacteria</taxon>
        <taxon>Sphingomonadales</taxon>
        <taxon>Rhizorhabdaceae</taxon>
        <taxon>Edaphosphingomonas</taxon>
    </lineage>
</organism>
<dbReference type="InterPro" id="IPR021109">
    <property type="entry name" value="Peptidase_aspartic_dom_sf"/>
</dbReference>
<keyword evidence="1" id="KW-1133">Transmembrane helix</keyword>
<dbReference type="Proteomes" id="UP000179467">
    <property type="component" value="Unassembled WGS sequence"/>
</dbReference>
<dbReference type="CDD" id="cd05483">
    <property type="entry name" value="retropepsin_like_bacteria"/>
    <property type="match status" value="1"/>
</dbReference>
<feature type="transmembrane region" description="Helical" evidence="1">
    <location>
        <begin position="37"/>
        <end position="53"/>
    </location>
</feature>
<dbReference type="Gene3D" id="2.40.70.10">
    <property type="entry name" value="Acid Proteases"/>
    <property type="match status" value="1"/>
</dbReference>
<feature type="transmembrane region" description="Helical" evidence="1">
    <location>
        <begin position="6"/>
        <end position="25"/>
    </location>
</feature>
<dbReference type="GO" id="GO:0004190">
    <property type="term" value="F:aspartic-type endopeptidase activity"/>
    <property type="evidence" value="ECO:0007669"/>
    <property type="project" value="InterPro"/>
</dbReference>
<dbReference type="NCBIfam" id="TIGR02281">
    <property type="entry name" value="clan_AA_DTGA"/>
    <property type="match status" value="1"/>
</dbReference>
<gene>
    <name evidence="2" type="ORF">BHE75_02255</name>
</gene>
<dbReference type="GO" id="GO:0006508">
    <property type="term" value="P:proteolysis"/>
    <property type="evidence" value="ECO:0007669"/>
    <property type="project" value="InterPro"/>
</dbReference>
<sequence>MNGDQALQMVAAAMCLVLVGSAFVARRVPLGRAAKMALGWLAIFALLLLAFSFKDDIGDRLRFAIHPDRGTVVGETLRIPMGDDGHFWVRGSVNGVETRFLVDSGATTTALSAATASAAGIDPADDPFGTPVVTANGTVMARRVRIADLRVGPIRRADVRATTAAEFADINVLGMNFLNSLSGWGVEGRALVLKP</sequence>
<dbReference type="InterPro" id="IPR011969">
    <property type="entry name" value="Clan_AA_Asp_peptidase_C"/>
</dbReference>
<keyword evidence="1" id="KW-0812">Transmembrane</keyword>
<dbReference type="AlphaFoldDB" id="A0A1S1HDF5"/>